<evidence type="ECO:0000259" key="6">
    <source>
        <dbReference type="Pfam" id="PF00881"/>
    </source>
</evidence>
<evidence type="ECO:0000256" key="1">
    <source>
        <dbReference type="ARBA" id="ARBA00001917"/>
    </source>
</evidence>
<evidence type="ECO:0000256" key="3">
    <source>
        <dbReference type="ARBA" id="ARBA00022630"/>
    </source>
</evidence>
<comment type="similarity">
    <text evidence="2">Belongs to the nitroreductase family.</text>
</comment>
<keyword evidence="5" id="KW-0560">Oxidoreductase</keyword>
<dbReference type="Gene3D" id="3.40.109.10">
    <property type="entry name" value="NADH Oxidase"/>
    <property type="match status" value="1"/>
</dbReference>
<dbReference type="SUPFAM" id="SSF55469">
    <property type="entry name" value="FMN-dependent nitroreductase-like"/>
    <property type="match status" value="1"/>
</dbReference>
<comment type="caution">
    <text evidence="7">The sequence shown here is derived from an EMBL/GenBank/DDBJ whole genome shotgun (WGS) entry which is preliminary data.</text>
</comment>
<keyword evidence="3" id="KW-0285">Flavoprotein</keyword>
<gene>
    <name evidence="7" type="ORF">GCM10007383_01320</name>
</gene>
<reference evidence="7" key="2">
    <citation type="submission" date="2020-09" db="EMBL/GenBank/DDBJ databases">
        <authorList>
            <person name="Sun Q."/>
            <person name="Kim S."/>
        </authorList>
    </citation>
    <scope>NUCLEOTIDE SEQUENCE</scope>
    <source>
        <strain evidence="7">KCTC 12113</strain>
    </source>
</reference>
<keyword evidence="8" id="KW-1185">Reference proteome</keyword>
<dbReference type="GO" id="GO:0016491">
    <property type="term" value="F:oxidoreductase activity"/>
    <property type="evidence" value="ECO:0007669"/>
    <property type="project" value="UniProtKB-KW"/>
</dbReference>
<dbReference type="InterPro" id="IPR000415">
    <property type="entry name" value="Nitroreductase-like"/>
</dbReference>
<proteinExistence type="inferred from homology"/>
<comment type="cofactor">
    <cofactor evidence="1">
        <name>FMN</name>
        <dbReference type="ChEBI" id="CHEBI:58210"/>
    </cofactor>
</comment>
<dbReference type="Pfam" id="PF00881">
    <property type="entry name" value="Nitroreductase"/>
    <property type="match status" value="1"/>
</dbReference>
<protein>
    <recommendedName>
        <fullName evidence="6">Nitroreductase domain-containing protein</fullName>
    </recommendedName>
</protein>
<evidence type="ECO:0000256" key="4">
    <source>
        <dbReference type="ARBA" id="ARBA00022643"/>
    </source>
</evidence>
<keyword evidence="4" id="KW-0288">FMN</keyword>
<reference evidence="7" key="1">
    <citation type="journal article" date="2014" name="Int. J. Syst. Evol. Microbiol.">
        <title>Complete genome sequence of Corynebacterium casei LMG S-19264T (=DSM 44701T), isolated from a smear-ripened cheese.</title>
        <authorList>
            <consortium name="US DOE Joint Genome Institute (JGI-PGF)"/>
            <person name="Walter F."/>
            <person name="Albersmeier A."/>
            <person name="Kalinowski J."/>
            <person name="Ruckert C."/>
        </authorList>
    </citation>
    <scope>NUCLEOTIDE SEQUENCE</scope>
    <source>
        <strain evidence="7">KCTC 12113</strain>
    </source>
</reference>
<dbReference type="EMBL" id="BMWP01000001">
    <property type="protein sequence ID" value="GGW22047.1"/>
    <property type="molecule type" value="Genomic_DNA"/>
</dbReference>
<organism evidence="7 8">
    <name type="scientific">Arenibacter certesii</name>
    <dbReference type="NCBI Taxonomy" id="228955"/>
    <lineage>
        <taxon>Bacteria</taxon>
        <taxon>Pseudomonadati</taxon>
        <taxon>Bacteroidota</taxon>
        <taxon>Flavobacteriia</taxon>
        <taxon>Flavobacteriales</taxon>
        <taxon>Flavobacteriaceae</taxon>
        <taxon>Arenibacter</taxon>
    </lineage>
</organism>
<evidence type="ECO:0000256" key="2">
    <source>
        <dbReference type="ARBA" id="ARBA00007118"/>
    </source>
</evidence>
<dbReference type="InterPro" id="IPR029479">
    <property type="entry name" value="Nitroreductase"/>
</dbReference>
<dbReference type="PANTHER" id="PTHR43673:SF2">
    <property type="entry name" value="NITROREDUCTASE"/>
    <property type="match status" value="1"/>
</dbReference>
<dbReference type="RefSeq" id="WP_051315794.1">
    <property type="nucleotide sequence ID" value="NZ_BMWP01000001.1"/>
</dbReference>
<name>A0A918MH83_9FLAO</name>
<feature type="domain" description="Nitroreductase" evidence="6">
    <location>
        <begin position="176"/>
        <end position="229"/>
    </location>
</feature>
<evidence type="ECO:0000256" key="5">
    <source>
        <dbReference type="ARBA" id="ARBA00023002"/>
    </source>
</evidence>
<evidence type="ECO:0000313" key="8">
    <source>
        <dbReference type="Proteomes" id="UP000634668"/>
    </source>
</evidence>
<dbReference type="AlphaFoldDB" id="A0A918MH83"/>
<evidence type="ECO:0000313" key="7">
    <source>
        <dbReference type="EMBL" id="GGW22047.1"/>
    </source>
</evidence>
<dbReference type="Proteomes" id="UP000634668">
    <property type="component" value="Unassembled WGS sequence"/>
</dbReference>
<accession>A0A918MH83</accession>
<sequence length="341" mass="40333">MVKTIILHFISKEKITQIVRKFNFIKNYTSFFSNYWTDMKLYYKYSSIYKIDDYKKIEAKIILHYHSIEKGLIHNPIRPKFAKDKIKELHKWLKHQSVVDFYSNSQIQVTFKILKQYYELHEQLKVDISDYFPNSLYILYCKLINTNETNFSGSIEFDKKTFYMNTDSAFDKFSNSRKSIRNFTGELISEDLIELAITLSLNSPSVCNRQSSKVYLVDDYQKIQNILKIQGGFAGFSDNVKQLLIVTSSRSYFYTLGERNQFYIDGGIYLMNLLYCLHYYKIANCPANWGKTTDSEKRLSKIIQLPPEEKIICLIPIGIATAQFKVPKSQRRERKEIYRKL</sequence>
<dbReference type="PANTHER" id="PTHR43673">
    <property type="entry name" value="NAD(P)H NITROREDUCTASE YDGI-RELATED"/>
    <property type="match status" value="1"/>
</dbReference>